<keyword evidence="2" id="KW-1185">Reference proteome</keyword>
<reference evidence="2" key="1">
    <citation type="submission" date="2017-04" db="EMBL/GenBank/DDBJ databases">
        <authorList>
            <person name="Varghese N."/>
            <person name="Submissions S."/>
        </authorList>
    </citation>
    <scope>NUCLEOTIDE SEQUENCE [LARGE SCALE GENOMIC DNA]</scope>
    <source>
        <strain evidence="2">DSM 23072</strain>
    </source>
</reference>
<name>A0A1W1V3D5_9PAST</name>
<sequence>MRKIIQIACGGEYQDIDLTTALCNDGTVWQIGIFEQGWSKFPDIPQDKEIKENETVKEITFDWDTIIRDRTLLRTRDGLKALILSKDNNSEFPLNGVIINNSGWLITTSYSIKGRTGYSADQTDDIVGYWEEANNE</sequence>
<dbReference type="Proteomes" id="UP000192408">
    <property type="component" value="Unassembled WGS sequence"/>
</dbReference>
<accession>A0A1W1V3D5</accession>
<evidence type="ECO:0000313" key="1">
    <source>
        <dbReference type="EMBL" id="SMB87800.1"/>
    </source>
</evidence>
<dbReference type="AlphaFoldDB" id="A0A1W1V3D5"/>
<protein>
    <submittedName>
        <fullName evidence="1">Uncharacterized protein</fullName>
    </submittedName>
</protein>
<gene>
    <name evidence="1" type="ORF">SAMN05660772_02740</name>
</gene>
<proteinExistence type="predicted"/>
<organism evidence="1 2">
    <name type="scientific">Pasteurella testudinis DSM 23072</name>
    <dbReference type="NCBI Taxonomy" id="1122938"/>
    <lineage>
        <taxon>Bacteria</taxon>
        <taxon>Pseudomonadati</taxon>
        <taxon>Pseudomonadota</taxon>
        <taxon>Gammaproteobacteria</taxon>
        <taxon>Pasteurellales</taxon>
        <taxon>Pasteurellaceae</taxon>
        <taxon>Pasteurella</taxon>
    </lineage>
</organism>
<dbReference type="STRING" id="1122938.SAMN05660772_02740"/>
<dbReference type="RefSeq" id="WP_084257637.1">
    <property type="nucleotide sequence ID" value="NZ_FWWV01000036.1"/>
</dbReference>
<dbReference type="EMBL" id="FWWV01000036">
    <property type="protein sequence ID" value="SMB87800.1"/>
    <property type="molecule type" value="Genomic_DNA"/>
</dbReference>
<evidence type="ECO:0000313" key="2">
    <source>
        <dbReference type="Proteomes" id="UP000192408"/>
    </source>
</evidence>